<dbReference type="AlphaFoldDB" id="A0A6G9XZA7"/>
<dbReference type="InterPro" id="IPR008799">
    <property type="entry name" value="Pseudomon_AvrD"/>
</dbReference>
<name>A0A6G9XZA7_NOCBR</name>
<accession>A0A6G9XZA7</accession>
<dbReference type="EMBL" id="CP046171">
    <property type="protein sequence ID" value="QIS06269.1"/>
    <property type="molecule type" value="Genomic_DNA"/>
</dbReference>
<evidence type="ECO:0008006" key="3">
    <source>
        <dbReference type="Google" id="ProtNLM"/>
    </source>
</evidence>
<proteinExistence type="predicted"/>
<organism evidence="1 2">
    <name type="scientific">Nocardia brasiliensis</name>
    <dbReference type="NCBI Taxonomy" id="37326"/>
    <lineage>
        <taxon>Bacteria</taxon>
        <taxon>Bacillati</taxon>
        <taxon>Actinomycetota</taxon>
        <taxon>Actinomycetes</taxon>
        <taxon>Mycobacteriales</taxon>
        <taxon>Nocardiaceae</taxon>
        <taxon>Nocardia</taxon>
    </lineage>
</organism>
<dbReference type="RefSeq" id="WP_167465308.1">
    <property type="nucleotide sequence ID" value="NZ_CP046171.1"/>
</dbReference>
<evidence type="ECO:0000313" key="1">
    <source>
        <dbReference type="EMBL" id="QIS06269.1"/>
    </source>
</evidence>
<gene>
    <name evidence="1" type="ORF">F5X71_31720</name>
</gene>
<evidence type="ECO:0000313" key="2">
    <source>
        <dbReference type="Proteomes" id="UP000501705"/>
    </source>
</evidence>
<sequence length="329" mass="35178">MKQSFSSYDEPLGPHSSRYFGDGYKNVGREFTRLSLSRSNQEGAEHAGRARLTYPSGWSSKAGGELVPHVSSVDTVMLAAALCDAAVVRSRQLSPAESARSWVRHATVRAGAAPHEDLADIPVVAQVVGASDTTESEIETTFKFQVGPLSGSLSIVHPPGVGAQSEPGSDEFGGLAEIFGPAPHYYLNGLVNHTLTASELTIDETGTRITGQHRITPGQVGGYSGAESAYSYSSSPIDSVVGAAQSSQILLYHLDSLTRANSNTLWMRKLEFITAGPHRPIEDTFEGILEIRRASIIDRGGSRWRSADIQIKAFNGVTGSCLLAHQLPE</sequence>
<dbReference type="Pfam" id="PF05655">
    <property type="entry name" value="AvrD"/>
    <property type="match status" value="1"/>
</dbReference>
<reference evidence="1 2" key="1">
    <citation type="journal article" date="2019" name="ACS Chem. Biol.">
        <title>Identification and Mobilization of a Cryptic Antibiotic Biosynthesis Gene Locus from a Human-Pathogenic Nocardia Isolate.</title>
        <authorList>
            <person name="Herisse M."/>
            <person name="Ishida K."/>
            <person name="Porter J.L."/>
            <person name="Howden B."/>
            <person name="Hertweck C."/>
            <person name="Stinear T.P."/>
            <person name="Pidot S.J."/>
        </authorList>
    </citation>
    <scope>NUCLEOTIDE SEQUENCE [LARGE SCALE GENOMIC DNA]</scope>
    <source>
        <strain evidence="1 2">AUSMDU00024985</strain>
    </source>
</reference>
<protein>
    <recommendedName>
        <fullName evidence="3">Pseudomonas avirulence D protein (AvrD)</fullName>
    </recommendedName>
</protein>
<dbReference type="Proteomes" id="UP000501705">
    <property type="component" value="Chromosome"/>
</dbReference>